<dbReference type="InterPro" id="IPR004839">
    <property type="entry name" value="Aminotransferase_I/II_large"/>
</dbReference>
<dbReference type="STRING" id="452652.KSE_67290"/>
<dbReference type="InterPro" id="IPR015421">
    <property type="entry name" value="PyrdxlP-dep_Trfase_major"/>
</dbReference>
<sequence>MRHQEFQTYRARLLAADPGLLDAAETNVYRALAPLRPPAPDAEVQADGRTVYRCDLARTWLRRYGLPEEWSRRAMVGRGVRHGLDLLFRHLHGLGGRLWLPADVYPVYFDLARAAGLAPGRYPTLPAPALPRARPDGDRPEYLLLANPSKPLGRHLTDAECDDLLGWLAGSPHRRLLIDAVYDLAVPFAPGTRRLLASGRAVLLHSVTKGWLHPRTFGVVLLGPDDTAAAGAFRADPPGQEQLRLAESLLAQHADTPRLVAAALADRAERLFARLPAEVRAAVPAAARTSAGNYFFPVPLPAEALLAEHGLLAVPASVFREDETDESGGWSGSVLTSLADAFGPEPTAAAGAVAGQASADSTV</sequence>
<dbReference type="Pfam" id="PF00155">
    <property type="entry name" value="Aminotran_1_2"/>
    <property type="match status" value="1"/>
</dbReference>
<accession>E4N2V3</accession>
<feature type="domain" description="Aminotransferase class I/classII large" evidence="1">
    <location>
        <begin position="47"/>
        <end position="321"/>
    </location>
</feature>
<dbReference type="KEGG" id="ksk:KSE_67290"/>
<organism evidence="2 3">
    <name type="scientific">Kitasatospora setae (strain ATCC 33774 / DSM 43861 / JCM 3304 / KCC A-0304 / NBRC 14216 / KM-6054)</name>
    <name type="common">Streptomyces setae</name>
    <dbReference type="NCBI Taxonomy" id="452652"/>
    <lineage>
        <taxon>Bacteria</taxon>
        <taxon>Bacillati</taxon>
        <taxon>Actinomycetota</taxon>
        <taxon>Actinomycetes</taxon>
        <taxon>Kitasatosporales</taxon>
        <taxon>Streptomycetaceae</taxon>
        <taxon>Kitasatospora</taxon>
    </lineage>
</organism>
<evidence type="ECO:0000313" key="2">
    <source>
        <dbReference type="EMBL" id="BAJ32487.1"/>
    </source>
</evidence>
<dbReference type="Proteomes" id="UP000007076">
    <property type="component" value="Chromosome"/>
</dbReference>
<keyword evidence="3" id="KW-1185">Reference proteome</keyword>
<dbReference type="eggNOG" id="COG0436">
    <property type="taxonomic scope" value="Bacteria"/>
</dbReference>
<dbReference type="EMBL" id="AP010968">
    <property type="protein sequence ID" value="BAJ32487.1"/>
    <property type="molecule type" value="Genomic_DNA"/>
</dbReference>
<dbReference type="PATRIC" id="fig|452652.3.peg.6750"/>
<name>E4N2V3_KITSK</name>
<gene>
    <name evidence="2" type="ordered locus">KSE_67290</name>
</gene>
<dbReference type="Gene3D" id="3.40.640.10">
    <property type="entry name" value="Type I PLP-dependent aspartate aminotransferase-like (Major domain)"/>
    <property type="match status" value="1"/>
</dbReference>
<dbReference type="AlphaFoldDB" id="E4N2V3"/>
<evidence type="ECO:0000259" key="1">
    <source>
        <dbReference type="Pfam" id="PF00155"/>
    </source>
</evidence>
<dbReference type="InterPro" id="IPR015424">
    <property type="entry name" value="PyrdxlP-dep_Trfase"/>
</dbReference>
<evidence type="ECO:0000313" key="3">
    <source>
        <dbReference type="Proteomes" id="UP000007076"/>
    </source>
</evidence>
<reference evidence="2 3" key="1">
    <citation type="journal article" date="2010" name="DNA Res.">
        <title>Genome sequence of Kitasatospora setae NBRC 14216T: an evolutionary snapshot of the family Streptomycetaceae.</title>
        <authorList>
            <person name="Ichikawa N."/>
            <person name="Oguchi A."/>
            <person name="Ikeda H."/>
            <person name="Ishikawa J."/>
            <person name="Kitani S."/>
            <person name="Watanabe Y."/>
            <person name="Nakamura S."/>
            <person name="Katano Y."/>
            <person name="Kishi E."/>
            <person name="Sasagawa M."/>
            <person name="Ankai A."/>
            <person name="Fukui S."/>
            <person name="Hashimoto Y."/>
            <person name="Kamata S."/>
            <person name="Otoguro M."/>
            <person name="Tanikawa S."/>
            <person name="Nihira T."/>
            <person name="Horinouchi S."/>
            <person name="Ohnishi Y."/>
            <person name="Hayakawa M."/>
            <person name="Kuzuyama T."/>
            <person name="Arisawa A."/>
            <person name="Nomoto F."/>
            <person name="Miura H."/>
            <person name="Takahashi Y."/>
            <person name="Fujita N."/>
        </authorList>
    </citation>
    <scope>NUCLEOTIDE SEQUENCE [LARGE SCALE GENOMIC DNA]</scope>
    <source>
        <strain evidence="3">ATCC 33774 / DSM 43861 / JCM 3304 / KCC A-0304 / NBRC 14216 / KM-6054</strain>
    </source>
</reference>
<dbReference type="GO" id="GO:0030170">
    <property type="term" value="F:pyridoxal phosphate binding"/>
    <property type="evidence" value="ECO:0007669"/>
    <property type="project" value="InterPro"/>
</dbReference>
<proteinExistence type="predicted"/>
<protein>
    <recommendedName>
        <fullName evidence="1">Aminotransferase class I/classII large domain-containing protein</fullName>
    </recommendedName>
</protein>
<dbReference type="SUPFAM" id="SSF53383">
    <property type="entry name" value="PLP-dependent transferases"/>
    <property type="match status" value="1"/>
</dbReference>
<dbReference type="HOGENOM" id="CLU_854797_0_0_11"/>
<dbReference type="RefSeq" id="WP_014139783.1">
    <property type="nucleotide sequence ID" value="NC_016109.1"/>
</dbReference>